<dbReference type="PROSITE" id="PS51318">
    <property type="entry name" value="TAT"/>
    <property type="match status" value="1"/>
</dbReference>
<dbReference type="PROSITE" id="PS51257">
    <property type="entry name" value="PROKAR_LIPOPROTEIN"/>
    <property type="match status" value="1"/>
</dbReference>
<dbReference type="EMBL" id="JAMQOS010000004">
    <property type="protein sequence ID" value="MDS0283201.1"/>
    <property type="molecule type" value="Genomic_DNA"/>
</dbReference>
<feature type="region of interest" description="Disordered" evidence="1">
    <location>
        <begin position="220"/>
        <end position="326"/>
    </location>
</feature>
<organism evidence="2 3">
    <name type="scientific">Haloarcula onubensis</name>
    <dbReference type="NCBI Taxonomy" id="2950539"/>
    <lineage>
        <taxon>Archaea</taxon>
        <taxon>Methanobacteriati</taxon>
        <taxon>Methanobacteriota</taxon>
        <taxon>Stenosarchaea group</taxon>
        <taxon>Halobacteria</taxon>
        <taxon>Halobacteriales</taxon>
        <taxon>Haloarculaceae</taxon>
        <taxon>Haloarcula</taxon>
    </lineage>
</organism>
<feature type="region of interest" description="Disordered" evidence="1">
    <location>
        <begin position="24"/>
        <end position="60"/>
    </location>
</feature>
<name>A0ABU2FR06_9EURY</name>
<feature type="compositionally biased region" description="Polar residues" evidence="1">
    <location>
        <begin position="316"/>
        <end position="326"/>
    </location>
</feature>
<gene>
    <name evidence="2" type="ORF">NDI86_13800</name>
</gene>
<keyword evidence="3" id="KW-1185">Reference proteome</keyword>
<dbReference type="Proteomes" id="UP001268864">
    <property type="component" value="Unassembled WGS sequence"/>
</dbReference>
<evidence type="ECO:0000313" key="2">
    <source>
        <dbReference type="EMBL" id="MDS0283201.1"/>
    </source>
</evidence>
<proteinExistence type="predicted"/>
<feature type="compositionally biased region" description="Low complexity" evidence="1">
    <location>
        <begin position="249"/>
        <end position="262"/>
    </location>
</feature>
<reference evidence="2 3" key="1">
    <citation type="submission" date="2022-06" db="EMBL/GenBank/DDBJ databases">
        <title>Halomicroarcula sp. a new haloarchaeum isolate from saline soil.</title>
        <authorList>
            <person name="Strakova D."/>
            <person name="Galisteo C."/>
            <person name="Sanchez-Porro C."/>
            <person name="Ventosa A."/>
        </authorList>
    </citation>
    <scope>NUCLEOTIDE SEQUENCE [LARGE SCALE GENOMIC DNA]</scope>
    <source>
        <strain evidence="2 3">S3CR25-11</strain>
    </source>
</reference>
<dbReference type="Gene3D" id="2.60.40.2130">
    <property type="entry name" value="F-spondin domain"/>
    <property type="match status" value="1"/>
</dbReference>
<evidence type="ECO:0000256" key="1">
    <source>
        <dbReference type="SAM" id="MobiDB-lite"/>
    </source>
</evidence>
<dbReference type="RefSeq" id="WP_310901035.1">
    <property type="nucleotide sequence ID" value="NZ_JAMQOS010000004.1"/>
</dbReference>
<accession>A0ABU2FR06</accession>
<dbReference type="NCBIfam" id="NF038123">
    <property type="entry name" value="NF038123_dom"/>
    <property type="match status" value="1"/>
</dbReference>
<sequence length="326" mass="33055">MSDSSTRRTFLAATGTAAALALAGCSGDSGGTTPSVAEDTTEAGTMGEQTTETDSTGGGMDARTVTVRIENVAPAEFYESDSHTGGAIWITPGAYAVHSGGNPIYTEGESASIGLEALAEAGPPTGFEGEPGLVDELAETSGNGMGDDMDSSVAHSGAYTPDNTVVDPNDPMGEVPGAPPIAPGGAFEFDVQVRPGQNLSFASMFVPSNDLFFAPGPDGITLWPQDGEPVEGDVTDGVDLWDAGTEPNGQPGQGPDQAPAQDSPTQGDDEGGVVRRLSEVNDGYSYPDASDAIRVTVTPHDSMSGGSMEDGDSMGTETTSDGDSMN</sequence>
<dbReference type="InterPro" id="IPR038678">
    <property type="entry name" value="Spondin_N_sf"/>
</dbReference>
<evidence type="ECO:0000313" key="3">
    <source>
        <dbReference type="Proteomes" id="UP001268864"/>
    </source>
</evidence>
<dbReference type="InterPro" id="IPR006311">
    <property type="entry name" value="TAT_signal"/>
</dbReference>
<protein>
    <submittedName>
        <fullName evidence="2">Spondin domain-containing protein</fullName>
    </submittedName>
</protein>
<comment type="caution">
    <text evidence="2">The sequence shown here is derived from an EMBL/GenBank/DDBJ whole genome shotgun (WGS) entry which is preliminary data.</text>
</comment>
<dbReference type="InterPro" id="IPR009465">
    <property type="entry name" value="Spondin_N"/>
</dbReference>